<dbReference type="Proteomes" id="UP000590749">
    <property type="component" value="Unassembled WGS sequence"/>
</dbReference>
<proteinExistence type="predicted"/>
<keyword evidence="3" id="KW-1185">Reference proteome</keyword>
<comment type="caution">
    <text evidence="2">The sequence shown here is derived from an EMBL/GenBank/DDBJ whole genome shotgun (WGS) entry which is preliminary data.</text>
</comment>
<dbReference type="EMBL" id="JACHXF010000004">
    <property type="protein sequence ID" value="MBB3095006.1"/>
    <property type="molecule type" value="Genomic_DNA"/>
</dbReference>
<organism evidence="2 3">
    <name type="scientific">Actinoplanes campanulatus</name>
    <dbReference type="NCBI Taxonomy" id="113559"/>
    <lineage>
        <taxon>Bacteria</taxon>
        <taxon>Bacillati</taxon>
        <taxon>Actinomycetota</taxon>
        <taxon>Actinomycetes</taxon>
        <taxon>Micromonosporales</taxon>
        <taxon>Micromonosporaceae</taxon>
        <taxon>Actinoplanes</taxon>
    </lineage>
</organism>
<name>A0A7W5FE42_9ACTN</name>
<feature type="compositionally biased region" description="Low complexity" evidence="1">
    <location>
        <begin position="108"/>
        <end position="118"/>
    </location>
</feature>
<dbReference type="RefSeq" id="WP_229794558.1">
    <property type="nucleotide sequence ID" value="NZ_BMPW01000003.1"/>
</dbReference>
<feature type="compositionally biased region" description="Basic and acidic residues" evidence="1">
    <location>
        <begin position="80"/>
        <end position="103"/>
    </location>
</feature>
<protein>
    <submittedName>
        <fullName evidence="2">Uncharacterized protein</fullName>
    </submittedName>
</protein>
<dbReference type="AlphaFoldDB" id="A0A7W5FE42"/>
<evidence type="ECO:0000313" key="3">
    <source>
        <dbReference type="Proteomes" id="UP000590749"/>
    </source>
</evidence>
<evidence type="ECO:0000313" key="2">
    <source>
        <dbReference type="EMBL" id="MBB3095006.1"/>
    </source>
</evidence>
<gene>
    <name evidence="2" type="ORF">FHR83_002669</name>
</gene>
<evidence type="ECO:0000256" key="1">
    <source>
        <dbReference type="SAM" id="MobiDB-lite"/>
    </source>
</evidence>
<reference evidence="2 3" key="1">
    <citation type="submission" date="2020-08" db="EMBL/GenBank/DDBJ databases">
        <title>Genomic Encyclopedia of Type Strains, Phase III (KMG-III): the genomes of soil and plant-associated and newly described type strains.</title>
        <authorList>
            <person name="Whitman W."/>
        </authorList>
    </citation>
    <scope>NUCLEOTIDE SEQUENCE [LARGE SCALE GENOMIC DNA]</scope>
    <source>
        <strain evidence="2 3">CECT 3287</strain>
    </source>
</reference>
<accession>A0A7W5FE42</accession>
<sequence>MPAGLFAADQAAALRVRGCSFSVMPSDAEVSVARPLPQWSRKEVVLPAEPFSMHPNLDEIVERDIAAALRPATPGGSADHPSDHAAAHHGAGDSRQASRERSGRARSGRAGQASGGRSYAFRRS</sequence>
<feature type="region of interest" description="Disordered" evidence="1">
    <location>
        <begin position="69"/>
        <end position="124"/>
    </location>
</feature>